<protein>
    <recommendedName>
        <fullName evidence="2">CxC2-like cysteine cluster KDZ transposase-associated domain-containing protein</fullName>
    </recommendedName>
</protein>
<dbReference type="Proteomes" id="UP000218811">
    <property type="component" value="Unassembled WGS sequence"/>
</dbReference>
<feature type="region of interest" description="Disordered" evidence="1">
    <location>
        <begin position="196"/>
        <end position="218"/>
    </location>
</feature>
<dbReference type="InterPro" id="IPR041457">
    <property type="entry name" value="CxC2_KDZ-assoc"/>
</dbReference>
<feature type="non-terminal residue" evidence="3">
    <location>
        <position position="218"/>
    </location>
</feature>
<dbReference type="AlphaFoldDB" id="A0A2H3JBF0"/>
<dbReference type="Pfam" id="PF18803">
    <property type="entry name" value="CxC2"/>
    <property type="match status" value="1"/>
</dbReference>
<evidence type="ECO:0000313" key="3">
    <source>
        <dbReference type="EMBL" id="PCH33277.1"/>
    </source>
</evidence>
<dbReference type="OMA" id="CSICTEN"/>
<feature type="domain" description="CxC2-like cysteine cluster KDZ transposase-associated" evidence="2">
    <location>
        <begin position="7"/>
        <end position="115"/>
    </location>
</feature>
<accession>A0A2H3JBF0</accession>
<evidence type="ECO:0000256" key="1">
    <source>
        <dbReference type="SAM" id="MobiDB-lite"/>
    </source>
</evidence>
<feature type="non-terminal residue" evidence="3">
    <location>
        <position position="1"/>
    </location>
</feature>
<dbReference type="OrthoDB" id="3257613at2759"/>
<sequence>FWKRAALSDLGLVVRLGHNGRPCPQAGDVRTLTVLHEHGIGSMEVQFCQCSQSSTPYPQAEPLQLIEFGLFPATWTRPATVFTIQVMQDFHKLTLQAQISAHDFIMYLRRSTDNISVDNVTDRYREFLTAQREFAFLQATKRAGVRPSTHLPARSLAVWCPACPQPMMNMDPGWKECPKEKRYLDALFHTVDGNFHQNMREKPSDPDDRPLTKGAAYF</sequence>
<keyword evidence="4" id="KW-1185">Reference proteome</keyword>
<reference evidence="3 4" key="1">
    <citation type="journal article" date="2012" name="Science">
        <title>The Paleozoic origin of enzymatic lignin decomposition reconstructed from 31 fungal genomes.</title>
        <authorList>
            <person name="Floudas D."/>
            <person name="Binder M."/>
            <person name="Riley R."/>
            <person name="Barry K."/>
            <person name="Blanchette R.A."/>
            <person name="Henrissat B."/>
            <person name="Martinez A.T."/>
            <person name="Otillar R."/>
            <person name="Spatafora J.W."/>
            <person name="Yadav J.S."/>
            <person name="Aerts A."/>
            <person name="Benoit I."/>
            <person name="Boyd A."/>
            <person name="Carlson A."/>
            <person name="Copeland A."/>
            <person name="Coutinho P.M."/>
            <person name="de Vries R.P."/>
            <person name="Ferreira P."/>
            <person name="Findley K."/>
            <person name="Foster B."/>
            <person name="Gaskell J."/>
            <person name="Glotzer D."/>
            <person name="Gorecki P."/>
            <person name="Heitman J."/>
            <person name="Hesse C."/>
            <person name="Hori C."/>
            <person name="Igarashi K."/>
            <person name="Jurgens J.A."/>
            <person name="Kallen N."/>
            <person name="Kersten P."/>
            <person name="Kohler A."/>
            <person name="Kuees U."/>
            <person name="Kumar T.K.A."/>
            <person name="Kuo A."/>
            <person name="LaButti K."/>
            <person name="Larrondo L.F."/>
            <person name="Lindquist E."/>
            <person name="Ling A."/>
            <person name="Lombard V."/>
            <person name="Lucas S."/>
            <person name="Lundell T."/>
            <person name="Martin R."/>
            <person name="McLaughlin D.J."/>
            <person name="Morgenstern I."/>
            <person name="Morin E."/>
            <person name="Murat C."/>
            <person name="Nagy L.G."/>
            <person name="Nolan M."/>
            <person name="Ohm R.A."/>
            <person name="Patyshakuliyeva A."/>
            <person name="Rokas A."/>
            <person name="Ruiz-Duenas F.J."/>
            <person name="Sabat G."/>
            <person name="Salamov A."/>
            <person name="Samejima M."/>
            <person name="Schmutz J."/>
            <person name="Slot J.C."/>
            <person name="St John F."/>
            <person name="Stenlid J."/>
            <person name="Sun H."/>
            <person name="Sun S."/>
            <person name="Syed K."/>
            <person name="Tsang A."/>
            <person name="Wiebenga A."/>
            <person name="Young D."/>
            <person name="Pisabarro A."/>
            <person name="Eastwood D.C."/>
            <person name="Martin F."/>
            <person name="Cullen D."/>
            <person name="Grigoriev I.V."/>
            <person name="Hibbett D.S."/>
        </authorList>
    </citation>
    <scope>NUCLEOTIDE SEQUENCE [LARGE SCALE GENOMIC DNA]</scope>
    <source>
        <strain evidence="3 4">MD-104</strain>
    </source>
</reference>
<name>A0A2H3JBF0_WOLCO</name>
<organism evidence="3 4">
    <name type="scientific">Wolfiporia cocos (strain MD-104)</name>
    <name type="common">Brown rot fungus</name>
    <dbReference type="NCBI Taxonomy" id="742152"/>
    <lineage>
        <taxon>Eukaryota</taxon>
        <taxon>Fungi</taxon>
        <taxon>Dikarya</taxon>
        <taxon>Basidiomycota</taxon>
        <taxon>Agaricomycotina</taxon>
        <taxon>Agaricomycetes</taxon>
        <taxon>Polyporales</taxon>
        <taxon>Phaeolaceae</taxon>
        <taxon>Wolfiporia</taxon>
    </lineage>
</organism>
<evidence type="ECO:0000313" key="4">
    <source>
        <dbReference type="Proteomes" id="UP000218811"/>
    </source>
</evidence>
<proteinExistence type="predicted"/>
<dbReference type="EMBL" id="KB467831">
    <property type="protein sequence ID" value="PCH33277.1"/>
    <property type="molecule type" value="Genomic_DNA"/>
</dbReference>
<evidence type="ECO:0000259" key="2">
    <source>
        <dbReference type="Pfam" id="PF18803"/>
    </source>
</evidence>
<dbReference type="STRING" id="742152.A0A2H3JBF0"/>
<gene>
    <name evidence="3" type="ORF">WOLCODRAFT_49948</name>
</gene>
<feature type="compositionally biased region" description="Basic and acidic residues" evidence="1">
    <location>
        <begin position="198"/>
        <end position="211"/>
    </location>
</feature>